<reference evidence="1 2" key="1">
    <citation type="journal article" date="2009" name="Nat. Genet.">
        <title>The genome of the cucumber, Cucumis sativus L.</title>
        <authorList>
            <person name="Huang S."/>
            <person name="Li R."/>
            <person name="Zhang Z."/>
            <person name="Li L."/>
            <person name="Gu X."/>
            <person name="Fan W."/>
            <person name="Lucas W.J."/>
            <person name="Wang X."/>
            <person name="Xie B."/>
            <person name="Ni P."/>
            <person name="Ren Y."/>
            <person name="Zhu H."/>
            <person name="Li J."/>
            <person name="Lin K."/>
            <person name="Jin W."/>
            <person name="Fei Z."/>
            <person name="Li G."/>
            <person name="Staub J."/>
            <person name="Kilian A."/>
            <person name="van der Vossen E.A."/>
            <person name="Wu Y."/>
            <person name="Guo J."/>
            <person name="He J."/>
            <person name="Jia Z."/>
            <person name="Ren Y."/>
            <person name="Tian G."/>
            <person name="Lu Y."/>
            <person name="Ruan J."/>
            <person name="Qian W."/>
            <person name="Wang M."/>
            <person name="Huang Q."/>
            <person name="Li B."/>
            <person name="Xuan Z."/>
            <person name="Cao J."/>
            <person name="Asan"/>
            <person name="Wu Z."/>
            <person name="Zhang J."/>
            <person name="Cai Q."/>
            <person name="Bai Y."/>
            <person name="Zhao B."/>
            <person name="Han Y."/>
            <person name="Li Y."/>
            <person name="Li X."/>
            <person name="Wang S."/>
            <person name="Shi Q."/>
            <person name="Liu S."/>
            <person name="Cho W.K."/>
            <person name="Kim J.Y."/>
            <person name="Xu Y."/>
            <person name="Heller-Uszynska K."/>
            <person name="Miao H."/>
            <person name="Cheng Z."/>
            <person name="Zhang S."/>
            <person name="Wu J."/>
            <person name="Yang Y."/>
            <person name="Kang H."/>
            <person name="Li M."/>
            <person name="Liang H."/>
            <person name="Ren X."/>
            <person name="Shi Z."/>
            <person name="Wen M."/>
            <person name="Jian M."/>
            <person name="Yang H."/>
            <person name="Zhang G."/>
            <person name="Yang Z."/>
            <person name="Chen R."/>
            <person name="Liu S."/>
            <person name="Li J."/>
            <person name="Ma L."/>
            <person name="Liu H."/>
            <person name="Zhou Y."/>
            <person name="Zhao J."/>
            <person name="Fang X."/>
            <person name="Li G."/>
            <person name="Fang L."/>
            <person name="Li Y."/>
            <person name="Liu D."/>
            <person name="Zheng H."/>
            <person name="Zhang Y."/>
            <person name="Qin N."/>
            <person name="Li Z."/>
            <person name="Yang G."/>
            <person name="Yang S."/>
            <person name="Bolund L."/>
            <person name="Kristiansen K."/>
            <person name="Zheng H."/>
            <person name="Li S."/>
            <person name="Zhang X."/>
            <person name="Yang H."/>
            <person name="Wang J."/>
            <person name="Sun R."/>
            <person name="Zhang B."/>
            <person name="Jiang S."/>
            <person name="Wang J."/>
            <person name="Du Y."/>
            <person name="Li S."/>
        </authorList>
    </citation>
    <scope>NUCLEOTIDE SEQUENCE [LARGE SCALE GENOMIC DNA]</scope>
    <source>
        <strain evidence="2">cv. 9930</strain>
    </source>
</reference>
<reference evidence="1 2" key="2">
    <citation type="journal article" date="2009" name="PLoS ONE">
        <title>An integrated genetic and cytogenetic map of the cucumber genome.</title>
        <authorList>
            <person name="Ren Y."/>
            <person name="Zhang Z."/>
            <person name="Liu J."/>
            <person name="Staub J.E."/>
            <person name="Han Y."/>
            <person name="Cheng Z."/>
            <person name="Li X."/>
            <person name="Lu J."/>
            <person name="Miao H."/>
            <person name="Kang H."/>
            <person name="Xie B."/>
            <person name="Gu X."/>
            <person name="Wang X."/>
            <person name="Du Y."/>
            <person name="Jin W."/>
            <person name="Huang S."/>
        </authorList>
    </citation>
    <scope>NUCLEOTIDE SEQUENCE [LARGE SCALE GENOMIC DNA]</scope>
    <source>
        <strain evidence="2">cv. 9930</strain>
    </source>
</reference>
<organism evidence="1 2">
    <name type="scientific">Cucumis sativus</name>
    <name type="common">Cucumber</name>
    <dbReference type="NCBI Taxonomy" id="3659"/>
    <lineage>
        <taxon>Eukaryota</taxon>
        <taxon>Viridiplantae</taxon>
        <taxon>Streptophyta</taxon>
        <taxon>Embryophyta</taxon>
        <taxon>Tracheophyta</taxon>
        <taxon>Spermatophyta</taxon>
        <taxon>Magnoliopsida</taxon>
        <taxon>eudicotyledons</taxon>
        <taxon>Gunneridae</taxon>
        <taxon>Pentapetalae</taxon>
        <taxon>rosids</taxon>
        <taxon>fabids</taxon>
        <taxon>Cucurbitales</taxon>
        <taxon>Cucurbitaceae</taxon>
        <taxon>Benincaseae</taxon>
        <taxon>Cucumis</taxon>
    </lineage>
</organism>
<protein>
    <submittedName>
        <fullName evidence="1">Uncharacterized protein</fullName>
    </submittedName>
</protein>
<dbReference type="AlphaFoldDB" id="A0A0A0LKJ3"/>
<dbReference type="EMBL" id="CM002923">
    <property type="protein sequence ID" value="KGN61272.1"/>
    <property type="molecule type" value="Genomic_DNA"/>
</dbReference>
<proteinExistence type="predicted"/>
<accession>A0A0A0LKJ3</accession>
<reference evidence="1 2" key="4">
    <citation type="journal article" date="2011" name="BMC Genomics">
        <title>RNA-Seq improves annotation of protein-coding genes in the cucumber genome.</title>
        <authorList>
            <person name="Li Z."/>
            <person name="Zhang Z."/>
            <person name="Yan P."/>
            <person name="Huang S."/>
            <person name="Fei Z."/>
            <person name="Lin K."/>
        </authorList>
    </citation>
    <scope>NUCLEOTIDE SEQUENCE [LARGE SCALE GENOMIC DNA]</scope>
    <source>
        <strain evidence="2">cv. 9930</strain>
    </source>
</reference>
<dbReference type="Proteomes" id="UP000029981">
    <property type="component" value="Chromosome 2"/>
</dbReference>
<keyword evidence="2" id="KW-1185">Reference proteome</keyword>
<sequence>MDTPPENYCVGLGSKGDCDREFNRNPLGRRISAKGNLQLRRGNQQAQVSLPRTTKAGLHAQMKLEIFGNYVAGA</sequence>
<reference evidence="1 2" key="3">
    <citation type="journal article" date="2010" name="BMC Genomics">
        <title>Transcriptome sequencing and comparative analysis of cucumber flowers with different sex types.</title>
        <authorList>
            <person name="Guo S."/>
            <person name="Zheng Y."/>
            <person name="Joung J.G."/>
            <person name="Liu S."/>
            <person name="Zhang Z."/>
            <person name="Crasta O.R."/>
            <person name="Sobral B.W."/>
            <person name="Xu Y."/>
            <person name="Huang S."/>
            <person name="Fei Z."/>
        </authorList>
    </citation>
    <scope>NUCLEOTIDE SEQUENCE [LARGE SCALE GENOMIC DNA]</scope>
    <source>
        <strain evidence="2">cv. 9930</strain>
    </source>
</reference>
<gene>
    <name evidence="1" type="ORF">Csa_2G075310</name>
</gene>
<name>A0A0A0LKJ3_CUCSA</name>
<evidence type="ECO:0000313" key="1">
    <source>
        <dbReference type="EMBL" id="KGN61272.1"/>
    </source>
</evidence>
<dbReference type="Gramene" id="KGN61272">
    <property type="protein sequence ID" value="KGN61272"/>
    <property type="gene ID" value="Csa_2G075310"/>
</dbReference>
<evidence type="ECO:0000313" key="2">
    <source>
        <dbReference type="Proteomes" id="UP000029981"/>
    </source>
</evidence>